<dbReference type="Gene3D" id="3.40.190.10">
    <property type="entry name" value="Periplasmic binding protein-like II"/>
    <property type="match status" value="2"/>
</dbReference>
<evidence type="ECO:0000256" key="4">
    <source>
        <dbReference type="ARBA" id="ARBA00023163"/>
    </source>
</evidence>
<proteinExistence type="inferred from homology"/>
<dbReference type="InterPro" id="IPR036390">
    <property type="entry name" value="WH_DNA-bd_sf"/>
</dbReference>
<dbReference type="InterPro" id="IPR036388">
    <property type="entry name" value="WH-like_DNA-bd_sf"/>
</dbReference>
<keyword evidence="4" id="KW-0804">Transcription</keyword>
<dbReference type="GO" id="GO:0003700">
    <property type="term" value="F:DNA-binding transcription factor activity"/>
    <property type="evidence" value="ECO:0007669"/>
    <property type="project" value="InterPro"/>
</dbReference>
<evidence type="ECO:0000313" key="7">
    <source>
        <dbReference type="Proteomes" id="UP000469523"/>
    </source>
</evidence>
<sequence length="296" mass="34144">MITILQINYFIELVKNMNFSKTAEILYISQPALSKQISNLEKELGFLLFDRSGKNIKLSAEGKLIYDFFIESRDEYKKIVNKIIQSNGNDITKLNIAFLSGWDISRYIAEADELLAEEHSDIMIHLESGDFNDLSSKLNDGSVDIVLSLPNNFDNTKNINLKHLTDIQRFIVYSKSNHLNNKNNLSISDFKNEDFFIFIDSLERTSLEILLDIYNCLGFEPKIIQVSNIESMMLNVEAGRGVAIFDEWHRVINNNMLKVIDIGSEHKVFAGWRKDNKNVAIKLFLDKFIYVINNKK</sequence>
<dbReference type="Proteomes" id="UP000469523">
    <property type="component" value="Unassembled WGS sequence"/>
</dbReference>
<comment type="caution">
    <text evidence="6">The sequence shown here is derived from an EMBL/GenBank/DDBJ whole genome shotgun (WGS) entry which is preliminary data.</text>
</comment>
<feature type="domain" description="HTH lysR-type" evidence="5">
    <location>
        <begin position="2"/>
        <end position="59"/>
    </location>
</feature>
<accession>A0A6N7XMF9</accession>
<dbReference type="PANTHER" id="PTHR30346">
    <property type="entry name" value="TRANSCRIPTIONAL DUAL REGULATOR HCAR-RELATED"/>
    <property type="match status" value="1"/>
</dbReference>
<dbReference type="PANTHER" id="PTHR30346:SF0">
    <property type="entry name" value="HCA OPERON TRANSCRIPTIONAL ACTIVATOR HCAR"/>
    <property type="match status" value="1"/>
</dbReference>
<dbReference type="GO" id="GO:0032993">
    <property type="term" value="C:protein-DNA complex"/>
    <property type="evidence" value="ECO:0007669"/>
    <property type="project" value="TreeGrafter"/>
</dbReference>
<dbReference type="InterPro" id="IPR005119">
    <property type="entry name" value="LysR_subst-bd"/>
</dbReference>
<dbReference type="EMBL" id="VUNQ01000022">
    <property type="protein sequence ID" value="MSU01972.1"/>
    <property type="molecule type" value="Genomic_DNA"/>
</dbReference>
<dbReference type="Pfam" id="PF00126">
    <property type="entry name" value="HTH_1"/>
    <property type="match status" value="1"/>
</dbReference>
<evidence type="ECO:0000256" key="1">
    <source>
        <dbReference type="ARBA" id="ARBA00009437"/>
    </source>
</evidence>
<evidence type="ECO:0000256" key="2">
    <source>
        <dbReference type="ARBA" id="ARBA00023015"/>
    </source>
</evidence>
<dbReference type="Gene3D" id="1.10.10.10">
    <property type="entry name" value="Winged helix-like DNA-binding domain superfamily/Winged helix DNA-binding domain"/>
    <property type="match status" value="1"/>
</dbReference>
<gene>
    <name evidence="6" type="ORF">FYJ83_10880</name>
</gene>
<dbReference type="CDD" id="cd05466">
    <property type="entry name" value="PBP2_LTTR_substrate"/>
    <property type="match status" value="1"/>
</dbReference>
<reference evidence="6 7" key="1">
    <citation type="submission" date="2019-09" db="EMBL/GenBank/DDBJ databases">
        <title>In-depth cultivation of the pig gut microbiome towards novel bacterial diversity and tailored functional studies.</title>
        <authorList>
            <person name="Wylensek D."/>
            <person name="Hitch T.C.A."/>
            <person name="Clavel T."/>
        </authorList>
    </citation>
    <scope>NUCLEOTIDE SEQUENCE [LARGE SCALE GENOMIC DNA]</scope>
    <source>
        <strain evidence="6 7">WCA3-693-APC-4?</strain>
    </source>
</reference>
<evidence type="ECO:0000259" key="5">
    <source>
        <dbReference type="PROSITE" id="PS50931"/>
    </source>
</evidence>
<evidence type="ECO:0000313" key="6">
    <source>
        <dbReference type="EMBL" id="MSU01972.1"/>
    </source>
</evidence>
<dbReference type="PRINTS" id="PR00039">
    <property type="entry name" value="HTHLYSR"/>
</dbReference>
<dbReference type="InterPro" id="IPR000847">
    <property type="entry name" value="LysR_HTH_N"/>
</dbReference>
<keyword evidence="2" id="KW-0805">Transcription regulation</keyword>
<dbReference type="GO" id="GO:0003677">
    <property type="term" value="F:DNA binding"/>
    <property type="evidence" value="ECO:0007669"/>
    <property type="project" value="UniProtKB-KW"/>
</dbReference>
<comment type="similarity">
    <text evidence="1">Belongs to the LysR transcriptional regulatory family.</text>
</comment>
<dbReference type="PROSITE" id="PS50931">
    <property type="entry name" value="HTH_LYSR"/>
    <property type="match status" value="1"/>
</dbReference>
<dbReference type="RefSeq" id="WP_154440537.1">
    <property type="nucleotide sequence ID" value="NZ_JAHLPJ010000001.1"/>
</dbReference>
<evidence type="ECO:0000256" key="3">
    <source>
        <dbReference type="ARBA" id="ARBA00023125"/>
    </source>
</evidence>
<dbReference type="SUPFAM" id="SSF53850">
    <property type="entry name" value="Periplasmic binding protein-like II"/>
    <property type="match status" value="1"/>
</dbReference>
<organism evidence="6 7">
    <name type="scientific">Tissierella pigra</name>
    <dbReference type="NCBI Taxonomy" id="2607614"/>
    <lineage>
        <taxon>Bacteria</taxon>
        <taxon>Bacillati</taxon>
        <taxon>Bacillota</taxon>
        <taxon>Tissierellia</taxon>
        <taxon>Tissierellales</taxon>
        <taxon>Tissierellaceae</taxon>
        <taxon>Tissierella</taxon>
    </lineage>
</organism>
<protein>
    <submittedName>
        <fullName evidence="6">LysR family transcriptional regulator</fullName>
    </submittedName>
</protein>
<keyword evidence="7" id="KW-1185">Reference proteome</keyword>
<name>A0A6N7XMF9_9FIRM</name>
<dbReference type="AlphaFoldDB" id="A0A6N7XMF9"/>
<dbReference type="SUPFAM" id="SSF46785">
    <property type="entry name" value="Winged helix' DNA-binding domain"/>
    <property type="match status" value="1"/>
</dbReference>
<dbReference type="Pfam" id="PF03466">
    <property type="entry name" value="LysR_substrate"/>
    <property type="match status" value="1"/>
</dbReference>
<keyword evidence="3" id="KW-0238">DNA-binding</keyword>